<keyword evidence="2" id="KW-1185">Reference proteome</keyword>
<name>F8QCQ5_SERL3</name>
<dbReference type="InterPro" id="IPR028018">
    <property type="entry name" value="DUF4646"/>
</dbReference>
<organism evidence="2">
    <name type="scientific">Serpula lacrymans var. lacrymans (strain S7.3)</name>
    <name type="common">Dry rot fungus</name>
    <dbReference type="NCBI Taxonomy" id="936435"/>
    <lineage>
        <taxon>Eukaryota</taxon>
        <taxon>Fungi</taxon>
        <taxon>Dikarya</taxon>
        <taxon>Basidiomycota</taxon>
        <taxon>Agaricomycotina</taxon>
        <taxon>Agaricomycetes</taxon>
        <taxon>Agaricomycetidae</taxon>
        <taxon>Boletales</taxon>
        <taxon>Coniophorineae</taxon>
        <taxon>Serpulaceae</taxon>
        <taxon>Serpula</taxon>
    </lineage>
</organism>
<dbReference type="Proteomes" id="UP000008063">
    <property type="component" value="Unassembled WGS sequence"/>
</dbReference>
<proteinExistence type="predicted"/>
<dbReference type="EMBL" id="GL945490">
    <property type="protein sequence ID" value="EGN93920.1"/>
    <property type="molecule type" value="Genomic_DNA"/>
</dbReference>
<accession>F8QCQ5</accession>
<sequence>MYYNIRRFVEPVIPTRKQLCKAARRHIVLEDLSADDKCSAGFRILYPSDLLEKHGIGQADWVRFLEDLGMAARLAGQGLSAVGSRVPVTPLPTRGIFSSRASGVAYDSQFVRTPKDEVQALITVWNQSAFERRKLRVSMHPKGDGGAKTGWELLVESL</sequence>
<dbReference type="AlphaFoldDB" id="F8QCQ5"/>
<dbReference type="HOGENOM" id="CLU_141188_0_0_1"/>
<evidence type="ECO:0000313" key="2">
    <source>
        <dbReference type="Proteomes" id="UP000008063"/>
    </source>
</evidence>
<dbReference type="OrthoDB" id="5314275at2759"/>
<reference evidence="2" key="1">
    <citation type="journal article" date="2011" name="Science">
        <title>The plant cell wall-decomposing machinery underlies the functional diversity of forest fungi.</title>
        <authorList>
            <person name="Eastwood D.C."/>
            <person name="Floudas D."/>
            <person name="Binder M."/>
            <person name="Majcherczyk A."/>
            <person name="Schneider P."/>
            <person name="Aerts A."/>
            <person name="Asiegbu F.O."/>
            <person name="Baker S.E."/>
            <person name="Barry K."/>
            <person name="Bendiksby M."/>
            <person name="Blumentritt M."/>
            <person name="Coutinho P.M."/>
            <person name="Cullen D."/>
            <person name="de Vries R.P."/>
            <person name="Gathman A."/>
            <person name="Goodell B."/>
            <person name="Henrissat B."/>
            <person name="Ihrmark K."/>
            <person name="Kauserud H."/>
            <person name="Kohler A."/>
            <person name="LaButti K."/>
            <person name="Lapidus A."/>
            <person name="Lavin J.L."/>
            <person name="Lee Y.-H."/>
            <person name="Lindquist E."/>
            <person name="Lilly W."/>
            <person name="Lucas S."/>
            <person name="Morin E."/>
            <person name="Murat C."/>
            <person name="Oguiza J.A."/>
            <person name="Park J."/>
            <person name="Pisabarro A.G."/>
            <person name="Riley R."/>
            <person name="Rosling A."/>
            <person name="Salamov A."/>
            <person name="Schmidt O."/>
            <person name="Schmutz J."/>
            <person name="Skrede I."/>
            <person name="Stenlid J."/>
            <person name="Wiebenga A."/>
            <person name="Xie X."/>
            <person name="Kuees U."/>
            <person name="Hibbett D.S."/>
            <person name="Hoffmeister D."/>
            <person name="Hoegberg N."/>
            <person name="Martin F."/>
            <person name="Grigoriev I.V."/>
            <person name="Watkinson S.C."/>
        </authorList>
    </citation>
    <scope>NUCLEOTIDE SEQUENCE [LARGE SCALE GENOMIC DNA]</scope>
    <source>
        <strain evidence="2">strain S7.3</strain>
    </source>
</reference>
<dbReference type="InParanoid" id="F8QCQ5"/>
<evidence type="ECO:0000313" key="1">
    <source>
        <dbReference type="EMBL" id="EGN93920.1"/>
    </source>
</evidence>
<dbReference type="Pfam" id="PF15496">
    <property type="entry name" value="DUF4646"/>
    <property type="match status" value="1"/>
</dbReference>
<protein>
    <submittedName>
        <fullName evidence="1">Uncharacterized protein</fullName>
    </submittedName>
</protein>
<gene>
    <name evidence="1" type="ORF">SERLA73DRAFT_163306</name>
</gene>